<evidence type="ECO:0000256" key="4">
    <source>
        <dbReference type="ARBA" id="ARBA00022801"/>
    </source>
</evidence>
<dbReference type="Proteomes" id="UP000799538">
    <property type="component" value="Unassembled WGS sequence"/>
</dbReference>
<protein>
    <submittedName>
        <fullName evidence="7">Peptidase S28</fullName>
    </submittedName>
</protein>
<dbReference type="OrthoDB" id="1735038at2759"/>
<keyword evidence="5" id="KW-0325">Glycoprotein</keyword>
<reference evidence="8" key="1">
    <citation type="journal article" date="2020" name="Stud. Mycol.">
        <title>101 Dothideomycetes genomes: A test case for predicting lifestyles and emergence of pathogens.</title>
        <authorList>
            <person name="Haridas S."/>
            <person name="Albert R."/>
            <person name="Binder M."/>
            <person name="Bloem J."/>
            <person name="LaButti K."/>
            <person name="Salamov A."/>
            <person name="Andreopoulos B."/>
            <person name="Baker S."/>
            <person name="Barry K."/>
            <person name="Bills G."/>
            <person name="Bluhm B."/>
            <person name="Cannon C."/>
            <person name="Castanera R."/>
            <person name="Culley D."/>
            <person name="Daum C."/>
            <person name="Ezra D."/>
            <person name="Gonzalez J."/>
            <person name="Henrissat B."/>
            <person name="Kuo A."/>
            <person name="Liang C."/>
            <person name="Lipzen A."/>
            <person name="Lutzoni F."/>
            <person name="Magnuson J."/>
            <person name="Mondo S."/>
            <person name="Nolan M."/>
            <person name="Ohm R."/>
            <person name="Pangilinan J."/>
            <person name="Park H.-J."/>
            <person name="Ramirez L."/>
            <person name="Alfaro M."/>
            <person name="Sun H."/>
            <person name="Tritt A."/>
            <person name="Yoshinaga Y."/>
            <person name="Zwiers L.-H."/>
            <person name="Turgeon B."/>
            <person name="Goodwin S."/>
            <person name="Spatafora J."/>
            <person name="Crous P."/>
            <person name="Grigoriev I."/>
        </authorList>
    </citation>
    <scope>NUCLEOTIDE SEQUENCE [LARGE SCALE GENOMIC DNA]</scope>
    <source>
        <strain evidence="8">CECT 20119</strain>
    </source>
</reference>
<gene>
    <name evidence="7" type="ORF">BDZ85DRAFT_229953</name>
</gene>
<feature type="chain" id="PRO_5025579406" evidence="6">
    <location>
        <begin position="17"/>
        <end position="550"/>
    </location>
</feature>
<keyword evidence="4" id="KW-0378">Hydrolase</keyword>
<evidence type="ECO:0000256" key="6">
    <source>
        <dbReference type="SAM" id="SignalP"/>
    </source>
</evidence>
<keyword evidence="2" id="KW-0645">Protease</keyword>
<name>A0A6A6GLR6_9PEZI</name>
<dbReference type="GO" id="GO:0008239">
    <property type="term" value="F:dipeptidyl-peptidase activity"/>
    <property type="evidence" value="ECO:0007669"/>
    <property type="project" value="TreeGrafter"/>
</dbReference>
<dbReference type="GO" id="GO:0070008">
    <property type="term" value="F:serine-type exopeptidase activity"/>
    <property type="evidence" value="ECO:0007669"/>
    <property type="project" value="InterPro"/>
</dbReference>
<evidence type="ECO:0000256" key="5">
    <source>
        <dbReference type="ARBA" id="ARBA00023180"/>
    </source>
</evidence>
<evidence type="ECO:0000313" key="7">
    <source>
        <dbReference type="EMBL" id="KAF2226519.1"/>
    </source>
</evidence>
<dbReference type="PANTHER" id="PTHR11010:SF117">
    <property type="entry name" value="SERINE PROTEASE 16"/>
    <property type="match status" value="1"/>
</dbReference>
<dbReference type="EMBL" id="ML992502">
    <property type="protein sequence ID" value="KAF2226519.1"/>
    <property type="molecule type" value="Genomic_DNA"/>
</dbReference>
<sequence>MKLLLSLLTCLPLATAQFGVRMTKWRMQEMVEETKKSRAASHARADTDPSLLYPERWIQVPIDHFRNVSQYEPHTNETFALRYWFDATNYKPGGPVITLQSGETSGVGRLPFMTKGIVAQLTQATNGIGVILEHRYYGESLPTKSFSTADLRFLTTEQALADQAFFSQNIVFPGFEDVDLTSKTTPHIAYGGSYAGSFVAFLRLLYPDTFWGAISSSGVPKAIYDYWEYYAPHAEYGPPACIATQQNLIDIIDNIIIRSGSEELTAELKSVFGLSNVTHLDDFADVVSTGISGWQSLNWDPAISSNSVFTYCNTITDTTVRTPATAPLRSRVAALVEAAGYSADANTVTSMLNLIGYVSSSVTSCARRNQTQDQCFGSYDPADYSADDVNQSWRLWPYQYCTEWGYLQTGSGVPADQKPLLSRLIDLPHSSLICNYAFNRTEPPETDRINKYGGYDISFPRLAWVDGETDPWRPAGVHAFDQGAKDRVSTDSEPFILISDAVHHWDENGVFPNQTNSTFPPQRIKDVQAEEARFVKVWLQEFEEYKLNFG</sequence>
<dbReference type="AlphaFoldDB" id="A0A6A6GLR6"/>
<dbReference type="InterPro" id="IPR029058">
    <property type="entry name" value="AB_hydrolase_fold"/>
</dbReference>
<dbReference type="GO" id="GO:0006508">
    <property type="term" value="P:proteolysis"/>
    <property type="evidence" value="ECO:0007669"/>
    <property type="project" value="UniProtKB-KW"/>
</dbReference>
<evidence type="ECO:0000256" key="1">
    <source>
        <dbReference type="ARBA" id="ARBA00011079"/>
    </source>
</evidence>
<feature type="signal peptide" evidence="6">
    <location>
        <begin position="1"/>
        <end position="16"/>
    </location>
</feature>
<dbReference type="Gene3D" id="3.40.50.1820">
    <property type="entry name" value="alpha/beta hydrolase"/>
    <property type="match status" value="2"/>
</dbReference>
<evidence type="ECO:0000256" key="2">
    <source>
        <dbReference type="ARBA" id="ARBA00022670"/>
    </source>
</evidence>
<comment type="similarity">
    <text evidence="1">Belongs to the peptidase S28 family.</text>
</comment>
<proteinExistence type="inferred from homology"/>
<evidence type="ECO:0000313" key="8">
    <source>
        <dbReference type="Proteomes" id="UP000799538"/>
    </source>
</evidence>
<accession>A0A6A6GLR6</accession>
<dbReference type="Pfam" id="PF05577">
    <property type="entry name" value="Peptidase_S28"/>
    <property type="match status" value="1"/>
</dbReference>
<organism evidence="7 8">
    <name type="scientific">Elsinoe ampelina</name>
    <dbReference type="NCBI Taxonomy" id="302913"/>
    <lineage>
        <taxon>Eukaryota</taxon>
        <taxon>Fungi</taxon>
        <taxon>Dikarya</taxon>
        <taxon>Ascomycota</taxon>
        <taxon>Pezizomycotina</taxon>
        <taxon>Dothideomycetes</taxon>
        <taxon>Dothideomycetidae</taxon>
        <taxon>Myriangiales</taxon>
        <taxon>Elsinoaceae</taxon>
        <taxon>Elsinoe</taxon>
    </lineage>
</organism>
<keyword evidence="3 6" id="KW-0732">Signal</keyword>
<dbReference type="InterPro" id="IPR008758">
    <property type="entry name" value="Peptidase_S28"/>
</dbReference>
<keyword evidence="8" id="KW-1185">Reference proteome</keyword>
<dbReference type="FunFam" id="3.40.50.1820:FF:000251">
    <property type="entry name" value="Extracelular serine carboxypeptidase, putative"/>
    <property type="match status" value="1"/>
</dbReference>
<dbReference type="SUPFAM" id="SSF53474">
    <property type="entry name" value="alpha/beta-Hydrolases"/>
    <property type="match status" value="1"/>
</dbReference>
<evidence type="ECO:0000256" key="3">
    <source>
        <dbReference type="ARBA" id="ARBA00022729"/>
    </source>
</evidence>
<dbReference type="PANTHER" id="PTHR11010">
    <property type="entry name" value="PROTEASE S28 PRO-X CARBOXYPEPTIDASE-RELATED"/>
    <property type="match status" value="1"/>
</dbReference>